<evidence type="ECO:0000313" key="3">
    <source>
        <dbReference type="WBParaSite" id="ECPE_0000131901-mRNA-1"/>
    </source>
</evidence>
<organism evidence="3">
    <name type="scientific">Echinostoma caproni</name>
    <dbReference type="NCBI Taxonomy" id="27848"/>
    <lineage>
        <taxon>Eukaryota</taxon>
        <taxon>Metazoa</taxon>
        <taxon>Spiralia</taxon>
        <taxon>Lophotrochozoa</taxon>
        <taxon>Platyhelminthes</taxon>
        <taxon>Trematoda</taxon>
        <taxon>Digenea</taxon>
        <taxon>Plagiorchiida</taxon>
        <taxon>Echinostomata</taxon>
        <taxon>Echinostomatoidea</taxon>
        <taxon>Echinostomatidae</taxon>
        <taxon>Echinostoma</taxon>
    </lineage>
</organism>
<dbReference type="OrthoDB" id="6243574at2759"/>
<evidence type="ECO:0000313" key="2">
    <source>
        <dbReference type="Proteomes" id="UP000272942"/>
    </source>
</evidence>
<dbReference type="WBParaSite" id="ECPE_0000131901-mRNA-1">
    <property type="protein sequence ID" value="ECPE_0000131901-mRNA-1"/>
    <property type="gene ID" value="ECPE_0000131901"/>
</dbReference>
<reference evidence="3" key="1">
    <citation type="submission" date="2016-06" db="UniProtKB">
        <authorList>
            <consortium name="WormBaseParasite"/>
        </authorList>
    </citation>
    <scope>IDENTIFICATION</scope>
</reference>
<dbReference type="PANTHER" id="PTHR33395">
    <property type="entry name" value="TRANSCRIPTASE, PUTATIVE-RELATED-RELATED"/>
    <property type="match status" value="1"/>
</dbReference>
<protein>
    <submittedName>
        <fullName evidence="3">Reverse transcriptase domain-containing protein</fullName>
    </submittedName>
</protein>
<sequence length="142" mass="15767">MHQPAGSTLMEEIIFLPPELEKTQVNLDRRKAAGPDEIHPALLGPLGSILAAPLARLFNLSIAAATLQQDWKVANVALIHKGGYRELATNYRPVSLLSVVLNVMERLIRDKMAKYLTERGLLAEAQHEFRQGRSCLTNLLAF</sequence>
<dbReference type="PANTHER" id="PTHR33395:SF22">
    <property type="entry name" value="REVERSE TRANSCRIPTASE DOMAIN-CONTAINING PROTEIN"/>
    <property type="match status" value="1"/>
</dbReference>
<proteinExistence type="predicted"/>
<accession>A0A183A2Y4</accession>
<dbReference type="AlphaFoldDB" id="A0A183A2Y4"/>
<gene>
    <name evidence="1" type="ORF">ECPE_LOCUS1322</name>
</gene>
<evidence type="ECO:0000313" key="1">
    <source>
        <dbReference type="EMBL" id="VDP36607.1"/>
    </source>
</evidence>
<dbReference type="Proteomes" id="UP000272942">
    <property type="component" value="Unassembled WGS sequence"/>
</dbReference>
<dbReference type="EMBL" id="UZAN01007457">
    <property type="protein sequence ID" value="VDP36607.1"/>
    <property type="molecule type" value="Genomic_DNA"/>
</dbReference>
<keyword evidence="2" id="KW-1185">Reference proteome</keyword>
<reference evidence="1 2" key="2">
    <citation type="submission" date="2018-11" db="EMBL/GenBank/DDBJ databases">
        <authorList>
            <consortium name="Pathogen Informatics"/>
        </authorList>
    </citation>
    <scope>NUCLEOTIDE SEQUENCE [LARGE SCALE GENOMIC DNA]</scope>
    <source>
        <strain evidence="1 2">Egypt</strain>
    </source>
</reference>
<name>A0A183A2Y4_9TREM</name>